<dbReference type="InterPro" id="IPR037396">
    <property type="entry name" value="FMN_HAD"/>
</dbReference>
<feature type="binding site" evidence="5">
    <location>
        <begin position="379"/>
        <end position="380"/>
    </location>
    <ligand>
        <name>FMN</name>
        <dbReference type="ChEBI" id="CHEBI:58210"/>
    </ligand>
</feature>
<dbReference type="Gene3D" id="3.20.20.70">
    <property type="entry name" value="Aldolase class I"/>
    <property type="match status" value="1"/>
</dbReference>
<dbReference type="InParanoid" id="A0A543AUQ0"/>
<evidence type="ECO:0000256" key="4">
    <source>
        <dbReference type="PIRSR" id="PIRSR000138-1"/>
    </source>
</evidence>
<keyword evidence="5" id="KW-0285">Flavoprotein</keyword>
<dbReference type="EMBL" id="VFOW01000001">
    <property type="protein sequence ID" value="TQL76285.1"/>
    <property type="molecule type" value="Genomic_DNA"/>
</dbReference>
<feature type="binding site" evidence="5">
    <location>
        <position position="193"/>
    </location>
    <ligand>
        <name>glyoxylate</name>
        <dbReference type="ChEBI" id="CHEBI:36655"/>
    </ligand>
</feature>
<feature type="active site" description="Proton acceptor" evidence="4">
    <location>
        <position position="325"/>
    </location>
</feature>
<organism evidence="7 8">
    <name type="scientific">Stackebrandtia endophytica</name>
    <dbReference type="NCBI Taxonomy" id="1496996"/>
    <lineage>
        <taxon>Bacteria</taxon>
        <taxon>Bacillati</taxon>
        <taxon>Actinomycetota</taxon>
        <taxon>Actinomycetes</taxon>
        <taxon>Glycomycetales</taxon>
        <taxon>Glycomycetaceae</taxon>
        <taxon>Stackebrandtia</taxon>
    </lineage>
</organism>
<evidence type="ECO:0000256" key="2">
    <source>
        <dbReference type="ARBA" id="ARBA00023002"/>
    </source>
</evidence>
<feature type="binding site" evidence="5">
    <location>
        <begin position="356"/>
        <end position="360"/>
    </location>
    <ligand>
        <name>FMN</name>
        <dbReference type="ChEBI" id="CHEBI:58210"/>
    </ligand>
</feature>
<dbReference type="InterPro" id="IPR013785">
    <property type="entry name" value="Aldolase_TIM"/>
</dbReference>
<keyword evidence="7" id="KW-0503">Monooxygenase</keyword>
<evidence type="ECO:0000256" key="3">
    <source>
        <dbReference type="ARBA" id="ARBA00024042"/>
    </source>
</evidence>
<comment type="similarity">
    <text evidence="3">Belongs to the FMN-dependent alpha-hydroxy acid dehydrogenase family.</text>
</comment>
<dbReference type="InterPro" id="IPR012133">
    <property type="entry name" value="Alpha-hydoxy_acid_DH_FMN"/>
</dbReference>
<dbReference type="AlphaFoldDB" id="A0A543AUQ0"/>
<dbReference type="PANTHER" id="PTHR10578">
    <property type="entry name" value="S -2-HYDROXY-ACID OXIDASE-RELATED"/>
    <property type="match status" value="1"/>
</dbReference>
<dbReference type="Proteomes" id="UP000317043">
    <property type="component" value="Unassembled WGS sequence"/>
</dbReference>
<dbReference type="PROSITE" id="PS51349">
    <property type="entry name" value="FMN_HYDROXY_ACID_DH_2"/>
    <property type="match status" value="1"/>
</dbReference>
<reference evidence="7 8" key="1">
    <citation type="submission" date="2019-06" db="EMBL/GenBank/DDBJ databases">
        <title>Sequencing the genomes of 1000 actinobacteria strains.</title>
        <authorList>
            <person name="Klenk H.-P."/>
        </authorList>
    </citation>
    <scope>NUCLEOTIDE SEQUENCE [LARGE SCALE GENOMIC DNA]</scope>
    <source>
        <strain evidence="7 8">DSM 45928</strain>
    </source>
</reference>
<dbReference type="SUPFAM" id="SSF51395">
    <property type="entry name" value="FMN-linked oxidoreductases"/>
    <property type="match status" value="1"/>
</dbReference>
<feature type="binding site" evidence="5">
    <location>
        <position position="323"/>
    </location>
    <ligand>
        <name>FMN</name>
        <dbReference type="ChEBI" id="CHEBI:58210"/>
    </ligand>
</feature>
<dbReference type="PROSITE" id="PS00557">
    <property type="entry name" value="FMN_HYDROXY_ACID_DH_1"/>
    <property type="match status" value="1"/>
</dbReference>
<comment type="cofactor">
    <cofactor evidence="1">
        <name>FMN</name>
        <dbReference type="ChEBI" id="CHEBI:58210"/>
    </cofactor>
</comment>
<gene>
    <name evidence="7" type="ORF">FB566_1809</name>
</gene>
<evidence type="ECO:0000313" key="7">
    <source>
        <dbReference type="EMBL" id="TQL76285.1"/>
    </source>
</evidence>
<evidence type="ECO:0000313" key="8">
    <source>
        <dbReference type="Proteomes" id="UP000317043"/>
    </source>
</evidence>
<dbReference type="PIRSF" id="PIRSF000138">
    <property type="entry name" value="Al-hdrx_acd_dh"/>
    <property type="match status" value="1"/>
</dbReference>
<keyword evidence="8" id="KW-1185">Reference proteome</keyword>
<feature type="binding site" evidence="5">
    <location>
        <position position="156"/>
    </location>
    <ligand>
        <name>FMN</name>
        <dbReference type="ChEBI" id="CHEBI:58210"/>
    </ligand>
</feature>
<feature type="binding site" evidence="5">
    <location>
        <position position="301"/>
    </location>
    <ligand>
        <name>FMN</name>
        <dbReference type="ChEBI" id="CHEBI:58210"/>
    </ligand>
</feature>
<keyword evidence="2" id="KW-0560">Oxidoreductase</keyword>
<evidence type="ECO:0000256" key="5">
    <source>
        <dbReference type="PIRSR" id="PIRSR000138-2"/>
    </source>
</evidence>
<dbReference type="InterPro" id="IPR000262">
    <property type="entry name" value="FMN-dep_DH"/>
</dbReference>
<evidence type="ECO:0000259" key="6">
    <source>
        <dbReference type="PROSITE" id="PS51349"/>
    </source>
</evidence>
<dbReference type="Pfam" id="PF01070">
    <property type="entry name" value="FMN_dh"/>
    <property type="match status" value="1"/>
</dbReference>
<feature type="binding site" evidence="5">
    <location>
        <position position="134"/>
    </location>
    <ligand>
        <name>FMN</name>
        <dbReference type="ChEBI" id="CHEBI:58210"/>
    </ligand>
</feature>
<name>A0A543AUQ0_9ACTN</name>
<feature type="binding site" evidence="5">
    <location>
        <position position="158"/>
    </location>
    <ligand>
        <name>FMN</name>
        <dbReference type="ChEBI" id="CHEBI:58210"/>
    </ligand>
</feature>
<evidence type="ECO:0000256" key="1">
    <source>
        <dbReference type="ARBA" id="ARBA00001917"/>
    </source>
</evidence>
<dbReference type="InterPro" id="IPR008259">
    <property type="entry name" value="FMN_hydac_DH_AS"/>
</dbReference>
<dbReference type="GO" id="GO:0004497">
    <property type="term" value="F:monooxygenase activity"/>
    <property type="evidence" value="ECO:0007669"/>
    <property type="project" value="UniProtKB-KW"/>
</dbReference>
<dbReference type="PANTHER" id="PTHR10578:SF143">
    <property type="entry name" value="FMN-DEPENDENT ALPHA-HYDROXY ACID DEHYDROGENASE PB1A11.03"/>
    <property type="match status" value="1"/>
</dbReference>
<comment type="caution">
    <text evidence="7">The sequence shown here is derived from an EMBL/GenBank/DDBJ whole genome shotgun (WGS) entry which is preliminary data.</text>
</comment>
<feature type="domain" description="FMN hydroxy acid dehydrogenase" evidence="6">
    <location>
        <begin position="26"/>
        <end position="430"/>
    </location>
</feature>
<feature type="binding site" evidence="5">
    <location>
        <position position="328"/>
    </location>
    <ligand>
        <name>glyoxylate</name>
        <dbReference type="ChEBI" id="CHEBI:36655"/>
    </ligand>
</feature>
<dbReference type="GO" id="GO:0010181">
    <property type="term" value="F:FMN binding"/>
    <property type="evidence" value="ECO:0007669"/>
    <property type="project" value="InterPro"/>
</dbReference>
<sequence length="433" mass="46000">MMAEVPSEGYGRRAQSGIYRNGALGQLPAVPVSPAKLAAKARQKMSRRAAAYVVGSAGMESTARANRLAFDRWRIVPRMLHDVGTRDLTTELLGRTLASPFLLSPVGVLEMVHPAADVAVARAARSLGVPMMISNQASVPMERIAAELGDSPHWFQLYWSSEDDLVASLVSRAEQAGAEAIVVTLDTHMLGWRPRDLDEAFLPFARGQGIAQYTSDPVFTELVKQRAKQGPTGKRPAPTPAAVATLASMSRGYPGGFMSNLRSPLPRAAVETFLDVFSRSTLTWQNLSFLREHTTLPIILKGIQHPDDARLAVDHGVDAVMVSNHGGRQIDGAVGSLDALPAVAAVVDGRIPVLFDSGIRGGADAFKAIALGATAVGVGRPWVYGLALAGTEGVASVMTNLLAEFDLTMGLAGCTTLDEISPETLSRADSVDR</sequence>
<feature type="binding site" evidence="5">
    <location>
        <position position="184"/>
    </location>
    <ligand>
        <name>FMN</name>
        <dbReference type="ChEBI" id="CHEBI:58210"/>
    </ligand>
</feature>
<feature type="binding site" evidence="5">
    <location>
        <position position="325"/>
    </location>
    <ligand>
        <name>glyoxylate</name>
        <dbReference type="ChEBI" id="CHEBI:36655"/>
    </ligand>
</feature>
<feature type="binding site" evidence="5">
    <location>
        <begin position="105"/>
        <end position="107"/>
    </location>
    <ligand>
        <name>FMN</name>
        <dbReference type="ChEBI" id="CHEBI:58210"/>
    </ligand>
</feature>
<keyword evidence="5" id="KW-0288">FMN</keyword>
<accession>A0A543AUQ0</accession>
<proteinExistence type="inferred from homology"/>
<protein>
    <submittedName>
        <fullName evidence="7">Lactate 2-monooxygenase</fullName>
    </submittedName>
</protein>
<feature type="binding site" evidence="5">
    <location>
        <position position="52"/>
    </location>
    <ligand>
        <name>glyoxylate</name>
        <dbReference type="ChEBI" id="CHEBI:36655"/>
    </ligand>
</feature>